<reference evidence="2 3" key="1">
    <citation type="journal article" date="2014" name="PLoS Genet.">
        <title>Phylogenetically driven sequencing of extremely halophilic archaea reveals strategies for static and dynamic osmo-response.</title>
        <authorList>
            <person name="Becker E.A."/>
            <person name="Seitzer P.M."/>
            <person name="Tritt A."/>
            <person name="Larsen D."/>
            <person name="Krusor M."/>
            <person name="Yao A.I."/>
            <person name="Wu D."/>
            <person name="Madern D."/>
            <person name="Eisen J.A."/>
            <person name="Darling A.E."/>
            <person name="Facciotti M.T."/>
        </authorList>
    </citation>
    <scope>NUCLEOTIDE SEQUENCE [LARGE SCALE GENOMIC DNA]</scope>
    <source>
        <strain evidence="2 3">JCM 13557</strain>
    </source>
</reference>
<organism evidence="2 3">
    <name type="scientific">Haloarcula amylolytica JCM 13557</name>
    <dbReference type="NCBI Taxonomy" id="1227452"/>
    <lineage>
        <taxon>Archaea</taxon>
        <taxon>Methanobacteriati</taxon>
        <taxon>Methanobacteriota</taxon>
        <taxon>Stenosarchaea group</taxon>
        <taxon>Halobacteria</taxon>
        <taxon>Halobacteriales</taxon>
        <taxon>Haloarculaceae</taxon>
        <taxon>Haloarcula</taxon>
    </lineage>
</organism>
<gene>
    <name evidence="2" type="ORF">C442_05906</name>
</gene>
<dbReference type="PATRIC" id="fig|1227452.3.peg.1176"/>
<dbReference type="Proteomes" id="UP000011623">
    <property type="component" value="Unassembled WGS sequence"/>
</dbReference>
<name>M0KU69_9EURY</name>
<dbReference type="AlphaFoldDB" id="M0KU69"/>
<protein>
    <submittedName>
        <fullName evidence="2">Uncharacterized protein</fullName>
    </submittedName>
</protein>
<keyword evidence="3" id="KW-1185">Reference proteome</keyword>
<evidence type="ECO:0000313" key="2">
    <source>
        <dbReference type="EMBL" id="EMA23275.1"/>
    </source>
</evidence>
<dbReference type="EMBL" id="AOLW01000013">
    <property type="protein sequence ID" value="EMA23275.1"/>
    <property type="molecule type" value="Genomic_DNA"/>
</dbReference>
<dbReference type="Gene3D" id="2.60.120.260">
    <property type="entry name" value="Galactose-binding domain-like"/>
    <property type="match status" value="1"/>
</dbReference>
<sequence length="253" mass="27722">MAGAASDNILGDFEDGVDGWKTSGGNTLETVSHSDKPAPVTRGKSALAVTSDGDPQPAVFTKARGRNSLLGDGSFLFADVLPGEVAEADSAVTFRFRLHPRGPHDVVESRPFSVKQRYGAGLAWDLRDIDEDVRAAARRLEVAWYASDDEPPTNSNGRGPGEGYNGTVYLDNIRTGDDPTTYNRRRWLRNRRRLQRENGFRTDVTVDELTDTIQRGQFVYADGTELDYEGRITDDGGLEVTIDGDTFVFGGDE</sequence>
<evidence type="ECO:0000313" key="3">
    <source>
        <dbReference type="Proteomes" id="UP000011623"/>
    </source>
</evidence>
<accession>M0KU69</accession>
<evidence type="ECO:0000256" key="1">
    <source>
        <dbReference type="SAM" id="MobiDB-lite"/>
    </source>
</evidence>
<comment type="caution">
    <text evidence="2">The sequence shown here is derived from an EMBL/GenBank/DDBJ whole genome shotgun (WGS) entry which is preliminary data.</text>
</comment>
<feature type="region of interest" description="Disordered" evidence="1">
    <location>
        <begin position="147"/>
        <end position="172"/>
    </location>
</feature>
<proteinExistence type="predicted"/>